<sequence length="137" mass="13766">MPALGDSASASGLFSFLNKRQFGDCPSGAPFEVSSAPGSDFPDEEHFANHNSAVASPAVITASQPAATQSASAQMGNAPTPMENAVLAVIPVEAPTNRGLTAMTLAAEIIVVILVISAAEPPAAMNKSNAVGGFAVR</sequence>
<dbReference type="AlphaFoldDB" id="S3E316"/>
<dbReference type="GeneID" id="19464874"/>
<gene>
    <name evidence="2" type="ORF">GLAREA_05820</name>
</gene>
<organism evidence="2 3">
    <name type="scientific">Glarea lozoyensis (strain ATCC 20868 / MF5171)</name>
    <dbReference type="NCBI Taxonomy" id="1116229"/>
    <lineage>
        <taxon>Eukaryota</taxon>
        <taxon>Fungi</taxon>
        <taxon>Dikarya</taxon>
        <taxon>Ascomycota</taxon>
        <taxon>Pezizomycotina</taxon>
        <taxon>Leotiomycetes</taxon>
        <taxon>Helotiales</taxon>
        <taxon>Helotiaceae</taxon>
        <taxon>Glarea</taxon>
    </lineage>
</organism>
<dbReference type="HOGENOM" id="CLU_1865306_0_0_1"/>
<proteinExistence type="predicted"/>
<protein>
    <submittedName>
        <fullName evidence="2">Uncharacterized protein</fullName>
    </submittedName>
</protein>
<evidence type="ECO:0000256" key="1">
    <source>
        <dbReference type="SAM" id="MobiDB-lite"/>
    </source>
</evidence>
<dbReference type="KEGG" id="glz:GLAREA_05820"/>
<keyword evidence="3" id="KW-1185">Reference proteome</keyword>
<dbReference type="Proteomes" id="UP000016922">
    <property type="component" value="Unassembled WGS sequence"/>
</dbReference>
<reference evidence="2 3" key="1">
    <citation type="journal article" date="2013" name="BMC Genomics">
        <title>Genomics-driven discovery of the pneumocandin biosynthetic gene cluster in the fungus Glarea lozoyensis.</title>
        <authorList>
            <person name="Chen L."/>
            <person name="Yue Q."/>
            <person name="Zhang X."/>
            <person name="Xiang M."/>
            <person name="Wang C."/>
            <person name="Li S."/>
            <person name="Che Y."/>
            <person name="Ortiz-Lopez F.J."/>
            <person name="Bills G.F."/>
            <person name="Liu X."/>
            <person name="An Z."/>
        </authorList>
    </citation>
    <scope>NUCLEOTIDE SEQUENCE [LARGE SCALE GENOMIC DNA]</scope>
    <source>
        <strain evidence="3">ATCC 20868 / MF5171</strain>
    </source>
</reference>
<evidence type="ECO:0000313" key="2">
    <source>
        <dbReference type="EMBL" id="EPE32808.1"/>
    </source>
</evidence>
<dbReference type="EMBL" id="KE145358">
    <property type="protein sequence ID" value="EPE32808.1"/>
    <property type="molecule type" value="Genomic_DNA"/>
</dbReference>
<name>S3E316_GLAL2</name>
<accession>S3E316</accession>
<feature type="region of interest" description="Disordered" evidence="1">
    <location>
        <begin position="29"/>
        <end position="48"/>
    </location>
</feature>
<dbReference type="RefSeq" id="XP_008079425.1">
    <property type="nucleotide sequence ID" value="XM_008081234.1"/>
</dbReference>
<evidence type="ECO:0000313" key="3">
    <source>
        <dbReference type="Proteomes" id="UP000016922"/>
    </source>
</evidence>